<dbReference type="CDD" id="cd04738">
    <property type="entry name" value="DHOD_2_like"/>
    <property type="match status" value="1"/>
</dbReference>
<sequence>MDLYKHIIRPFFFSVDPEKAQHVSDYLLQNPKLWKFAERLFTYENPILETSVGGITLSNPVGLAAGFDKDCRILPSMELLGFGYVTGGTITKDPRPGNAKPRVIRVKERKAIINSLGFPGSGLEKVIARLSGMPITGRPVKRILSISGTESADISECHRRLERFASGIEVNISSPNTDGLRIFQQPSNLRSLIDEINQTRKSPLFIKLPPFGFLDDHGTRDDKTRDETLELVLASIELGANSVTIANTWPIEDSRLAVGRGGLSGGPLFSNTLSMVKSVSQEFGDKIDINACGGISTGQDVYQLLKSGASTVQVYTSLVYEGPGLIKRMKKELVGALGNDQVSSAA</sequence>
<dbReference type="PANTHER" id="PTHR48109">
    <property type="entry name" value="DIHYDROOROTATE DEHYDROGENASE (QUINONE), MITOCHONDRIAL-RELATED"/>
    <property type="match status" value="1"/>
</dbReference>
<comment type="catalytic activity">
    <reaction evidence="12">
        <text>(S)-dihydroorotate + a quinone = orotate + a quinol</text>
        <dbReference type="Rhea" id="RHEA:30187"/>
        <dbReference type="ChEBI" id="CHEBI:24646"/>
        <dbReference type="ChEBI" id="CHEBI:30839"/>
        <dbReference type="ChEBI" id="CHEBI:30864"/>
        <dbReference type="ChEBI" id="CHEBI:132124"/>
        <dbReference type="EC" id="1.3.5.2"/>
    </reaction>
</comment>
<keyword evidence="11" id="KW-0472">Membrane</keyword>
<dbReference type="EC" id="1.3.5.2" evidence="6"/>
<dbReference type="InterPro" id="IPR013785">
    <property type="entry name" value="Aldolase_TIM"/>
</dbReference>
<evidence type="ECO:0000256" key="11">
    <source>
        <dbReference type="ARBA" id="ARBA00023136"/>
    </source>
</evidence>
<dbReference type="InterPro" id="IPR005720">
    <property type="entry name" value="Dihydroorotate_DH_cat"/>
</dbReference>
<organism evidence="14">
    <name type="scientific">marine metagenome</name>
    <dbReference type="NCBI Taxonomy" id="408172"/>
    <lineage>
        <taxon>unclassified sequences</taxon>
        <taxon>metagenomes</taxon>
        <taxon>ecological metagenomes</taxon>
    </lineage>
</organism>
<comment type="pathway">
    <text evidence="4">Pyrimidine metabolism; UMP biosynthesis via de novo pathway; orotate from (S)-dihydroorotate (quinone route): step 1/1.</text>
</comment>
<reference evidence="14" key="1">
    <citation type="submission" date="2018-05" db="EMBL/GenBank/DDBJ databases">
        <authorList>
            <person name="Lanie J.A."/>
            <person name="Ng W.-L."/>
            <person name="Kazmierczak K.M."/>
            <person name="Andrzejewski T.M."/>
            <person name="Davidsen T.M."/>
            <person name="Wayne K.J."/>
            <person name="Tettelin H."/>
            <person name="Glass J.I."/>
            <person name="Rusch D."/>
            <person name="Podicherti R."/>
            <person name="Tsui H.-C.T."/>
            <person name="Winkler M.E."/>
        </authorList>
    </citation>
    <scope>NUCLEOTIDE SEQUENCE</scope>
</reference>
<feature type="domain" description="Dihydroorotate dehydrogenase catalytic" evidence="13">
    <location>
        <begin position="48"/>
        <end position="334"/>
    </location>
</feature>
<dbReference type="InterPro" id="IPR001295">
    <property type="entry name" value="Dihydroorotate_DH_CS"/>
</dbReference>
<dbReference type="AlphaFoldDB" id="A0A381RTQ8"/>
<evidence type="ECO:0000256" key="6">
    <source>
        <dbReference type="ARBA" id="ARBA00012791"/>
    </source>
</evidence>
<dbReference type="GO" id="GO:0044205">
    <property type="term" value="P:'de novo' UMP biosynthetic process"/>
    <property type="evidence" value="ECO:0007669"/>
    <property type="project" value="UniProtKB-UniPathway"/>
</dbReference>
<dbReference type="Pfam" id="PF01180">
    <property type="entry name" value="DHO_dh"/>
    <property type="match status" value="1"/>
</dbReference>
<comment type="subcellular location">
    <subcellularLocation>
        <location evidence="3">Membrane</location>
    </subcellularLocation>
</comment>
<keyword evidence="10" id="KW-0560">Oxidoreductase</keyword>
<evidence type="ECO:0000313" key="14">
    <source>
        <dbReference type="EMBL" id="SUZ95256.1"/>
    </source>
</evidence>
<dbReference type="GO" id="GO:0016020">
    <property type="term" value="C:membrane"/>
    <property type="evidence" value="ECO:0007669"/>
    <property type="project" value="UniProtKB-SubCell"/>
</dbReference>
<evidence type="ECO:0000256" key="10">
    <source>
        <dbReference type="ARBA" id="ARBA00023002"/>
    </source>
</evidence>
<dbReference type="Gene3D" id="3.20.20.70">
    <property type="entry name" value="Aldolase class I"/>
    <property type="match status" value="1"/>
</dbReference>
<dbReference type="GO" id="GO:0005737">
    <property type="term" value="C:cytoplasm"/>
    <property type="evidence" value="ECO:0007669"/>
    <property type="project" value="InterPro"/>
</dbReference>
<name>A0A381RTQ8_9ZZZZ</name>
<evidence type="ECO:0000256" key="7">
    <source>
        <dbReference type="ARBA" id="ARBA00022630"/>
    </source>
</evidence>
<evidence type="ECO:0000256" key="2">
    <source>
        <dbReference type="ARBA" id="ARBA00003125"/>
    </source>
</evidence>
<comment type="cofactor">
    <cofactor evidence="1">
        <name>FMN</name>
        <dbReference type="ChEBI" id="CHEBI:58210"/>
    </cofactor>
</comment>
<dbReference type="NCBIfam" id="TIGR01036">
    <property type="entry name" value="pyrD_sub2"/>
    <property type="match status" value="1"/>
</dbReference>
<evidence type="ECO:0000256" key="8">
    <source>
        <dbReference type="ARBA" id="ARBA00022643"/>
    </source>
</evidence>
<keyword evidence="9" id="KW-0665">Pyrimidine biosynthesis</keyword>
<dbReference type="InterPro" id="IPR050074">
    <property type="entry name" value="DHO_dehydrogenase"/>
</dbReference>
<evidence type="ECO:0000256" key="9">
    <source>
        <dbReference type="ARBA" id="ARBA00022975"/>
    </source>
</evidence>
<keyword evidence="8" id="KW-0288">FMN</keyword>
<dbReference type="InterPro" id="IPR005719">
    <property type="entry name" value="Dihydroorotate_DH_2"/>
</dbReference>
<evidence type="ECO:0000256" key="5">
    <source>
        <dbReference type="ARBA" id="ARBA00005359"/>
    </source>
</evidence>
<dbReference type="UniPathway" id="UPA00070">
    <property type="reaction ID" value="UER00946"/>
</dbReference>
<evidence type="ECO:0000256" key="4">
    <source>
        <dbReference type="ARBA" id="ARBA00005161"/>
    </source>
</evidence>
<evidence type="ECO:0000256" key="3">
    <source>
        <dbReference type="ARBA" id="ARBA00004370"/>
    </source>
</evidence>
<dbReference type="InterPro" id="IPR012135">
    <property type="entry name" value="Dihydroorotate_DH_1_2"/>
</dbReference>
<dbReference type="PIRSF" id="PIRSF000164">
    <property type="entry name" value="DHO_oxidase"/>
    <property type="match status" value="1"/>
</dbReference>
<proteinExistence type="inferred from homology"/>
<accession>A0A381RTQ8</accession>
<comment type="similarity">
    <text evidence="5">Belongs to the dihydroorotate dehydrogenase family. Type 2 subfamily.</text>
</comment>
<dbReference type="GO" id="GO:0006207">
    <property type="term" value="P:'de novo' pyrimidine nucleobase biosynthetic process"/>
    <property type="evidence" value="ECO:0007669"/>
    <property type="project" value="InterPro"/>
</dbReference>
<dbReference type="PANTHER" id="PTHR48109:SF4">
    <property type="entry name" value="DIHYDROOROTATE DEHYDROGENASE (QUINONE), MITOCHONDRIAL"/>
    <property type="match status" value="1"/>
</dbReference>
<comment type="function">
    <text evidence="2">Catalyzes the conversion of dihydroorotate to orotate with quinone as electron acceptor.</text>
</comment>
<protein>
    <recommendedName>
        <fullName evidence="6">dihydroorotate dehydrogenase (quinone)</fullName>
        <ecNumber evidence="6">1.3.5.2</ecNumber>
    </recommendedName>
</protein>
<keyword evidence="7" id="KW-0285">Flavoprotein</keyword>
<evidence type="ECO:0000259" key="13">
    <source>
        <dbReference type="Pfam" id="PF01180"/>
    </source>
</evidence>
<gene>
    <name evidence="14" type="ORF">METZ01_LOCUS48110</name>
</gene>
<dbReference type="GO" id="GO:0106430">
    <property type="term" value="F:dihydroorotate dehydrogenase (quinone) activity"/>
    <property type="evidence" value="ECO:0007669"/>
    <property type="project" value="UniProtKB-EC"/>
</dbReference>
<dbReference type="PROSITE" id="PS00911">
    <property type="entry name" value="DHODEHASE_1"/>
    <property type="match status" value="1"/>
</dbReference>
<dbReference type="EMBL" id="UINC01002309">
    <property type="protein sequence ID" value="SUZ95256.1"/>
    <property type="molecule type" value="Genomic_DNA"/>
</dbReference>
<evidence type="ECO:0000256" key="1">
    <source>
        <dbReference type="ARBA" id="ARBA00001917"/>
    </source>
</evidence>
<evidence type="ECO:0000256" key="12">
    <source>
        <dbReference type="ARBA" id="ARBA00048639"/>
    </source>
</evidence>
<dbReference type="SUPFAM" id="SSF51395">
    <property type="entry name" value="FMN-linked oxidoreductases"/>
    <property type="match status" value="1"/>
</dbReference>